<evidence type="ECO:0000259" key="4">
    <source>
        <dbReference type="Pfam" id="PF00724"/>
    </source>
</evidence>
<dbReference type="PANTHER" id="PTHR22893">
    <property type="entry name" value="NADH OXIDOREDUCTASE-RELATED"/>
    <property type="match status" value="1"/>
</dbReference>
<dbReference type="SUPFAM" id="SSF51395">
    <property type="entry name" value="FMN-linked oxidoreductases"/>
    <property type="match status" value="1"/>
</dbReference>
<dbReference type="Pfam" id="PF00724">
    <property type="entry name" value="Oxidored_FMN"/>
    <property type="match status" value="1"/>
</dbReference>
<gene>
    <name evidence="5" type="ORF">HDF10_004263</name>
</gene>
<sequence>MTTTKQSALSTPIQLGATKLKHRVIMAPLTRSRSIQPNSVPGELMADYYSQRASDGGLIIGEATNISLTSRGWLGSPGLYSDEQVQGWRKILDRVHAKGGLMFAQLWHTGRASHVSMTGGATPVTASVNPSYWENPAQVVSTPDGWIQPSPHRALELSEIPLILEDYRKAVERAKQAGFDGVELHGANGYLIDQFLQDGSNQRTDQYGGSIENRARLLLEAVGVLVSVWGSERVGVRVGPGGSFNAMFDSNPGPLFSYVAEQLNAFDLAYLHIIEPRVRGNTVIHEGQGPIASEQLRKIFKGKILAAGGFEPGTAEAAVEQGVADAVVFGRYFISNPDLPRRIQEGLPLAEYDRSTFYTFDEHGYNDYPAFVPELAEK</sequence>
<evidence type="ECO:0000313" key="6">
    <source>
        <dbReference type="Proteomes" id="UP000569092"/>
    </source>
</evidence>
<comment type="caution">
    <text evidence="5">The sequence shown here is derived from an EMBL/GenBank/DDBJ whole genome shotgun (WGS) entry which is preliminary data.</text>
</comment>
<dbReference type="Gene3D" id="3.20.20.70">
    <property type="entry name" value="Aldolase class I"/>
    <property type="match status" value="1"/>
</dbReference>
<dbReference type="InterPro" id="IPR045247">
    <property type="entry name" value="Oye-like"/>
</dbReference>
<dbReference type="EC" id="1.-.-.-" evidence="5"/>
<evidence type="ECO:0000256" key="1">
    <source>
        <dbReference type="ARBA" id="ARBA00001917"/>
    </source>
</evidence>
<dbReference type="GO" id="GO:0010181">
    <property type="term" value="F:FMN binding"/>
    <property type="evidence" value="ECO:0007669"/>
    <property type="project" value="InterPro"/>
</dbReference>
<organism evidence="5 6">
    <name type="scientific">Tunturiibacter lichenicola</name>
    <dbReference type="NCBI Taxonomy" id="2051959"/>
    <lineage>
        <taxon>Bacteria</taxon>
        <taxon>Pseudomonadati</taxon>
        <taxon>Acidobacteriota</taxon>
        <taxon>Terriglobia</taxon>
        <taxon>Terriglobales</taxon>
        <taxon>Acidobacteriaceae</taxon>
        <taxon>Tunturiibacter</taxon>
    </lineage>
</organism>
<evidence type="ECO:0000256" key="2">
    <source>
        <dbReference type="ARBA" id="ARBA00005979"/>
    </source>
</evidence>
<dbReference type="AlphaFoldDB" id="A0A7W8JBJ2"/>
<dbReference type="EMBL" id="JACHDZ010000011">
    <property type="protein sequence ID" value="MBB5346253.1"/>
    <property type="molecule type" value="Genomic_DNA"/>
</dbReference>
<protein>
    <submittedName>
        <fullName evidence="5">N-ethylmaleimide reductase</fullName>
        <ecNumber evidence="5">1.-.-.-</ecNumber>
    </submittedName>
</protein>
<dbReference type="FunFam" id="3.20.20.70:FF:000059">
    <property type="entry name" value="N-ethylmaleimide reductase, FMN-linked"/>
    <property type="match status" value="1"/>
</dbReference>
<keyword evidence="3 5" id="KW-0560">Oxidoreductase</keyword>
<dbReference type="GO" id="GO:0005829">
    <property type="term" value="C:cytosol"/>
    <property type="evidence" value="ECO:0007669"/>
    <property type="project" value="UniProtKB-ARBA"/>
</dbReference>
<feature type="domain" description="NADH:flavin oxidoreductase/NADH oxidase N-terminal" evidence="4">
    <location>
        <begin position="10"/>
        <end position="349"/>
    </location>
</feature>
<dbReference type="InterPro" id="IPR013785">
    <property type="entry name" value="Aldolase_TIM"/>
</dbReference>
<dbReference type="Proteomes" id="UP000569092">
    <property type="component" value="Unassembled WGS sequence"/>
</dbReference>
<evidence type="ECO:0000256" key="3">
    <source>
        <dbReference type="ARBA" id="ARBA00023002"/>
    </source>
</evidence>
<comment type="cofactor">
    <cofactor evidence="1">
        <name>FMN</name>
        <dbReference type="ChEBI" id="CHEBI:58210"/>
    </cofactor>
</comment>
<dbReference type="CDD" id="cd02933">
    <property type="entry name" value="OYE_like_FMN"/>
    <property type="match status" value="1"/>
</dbReference>
<comment type="similarity">
    <text evidence="2">Belongs to the NADH:flavin oxidoreductase/NADH oxidase family.</text>
</comment>
<dbReference type="PANTHER" id="PTHR22893:SF91">
    <property type="entry name" value="NADPH DEHYDROGENASE 2-RELATED"/>
    <property type="match status" value="1"/>
</dbReference>
<accession>A0A7W8JBJ2</accession>
<dbReference type="GO" id="GO:0016628">
    <property type="term" value="F:oxidoreductase activity, acting on the CH-CH group of donors, NAD or NADP as acceptor"/>
    <property type="evidence" value="ECO:0007669"/>
    <property type="project" value="UniProtKB-ARBA"/>
</dbReference>
<proteinExistence type="inferred from homology"/>
<evidence type="ECO:0000313" key="5">
    <source>
        <dbReference type="EMBL" id="MBB5346253.1"/>
    </source>
</evidence>
<name>A0A7W8JBJ2_9BACT</name>
<reference evidence="5 6" key="1">
    <citation type="submission" date="2020-08" db="EMBL/GenBank/DDBJ databases">
        <title>Genomic Encyclopedia of Type Strains, Phase IV (KMG-V): Genome sequencing to study the core and pangenomes of soil and plant-associated prokaryotes.</title>
        <authorList>
            <person name="Whitman W."/>
        </authorList>
    </citation>
    <scope>NUCLEOTIDE SEQUENCE [LARGE SCALE GENOMIC DNA]</scope>
    <source>
        <strain evidence="5 6">M8US30</strain>
    </source>
</reference>
<dbReference type="InterPro" id="IPR001155">
    <property type="entry name" value="OxRdtase_FMN_N"/>
</dbReference>